<keyword evidence="12" id="KW-1185">Reference proteome</keyword>
<evidence type="ECO:0000313" key="12">
    <source>
        <dbReference type="Proteomes" id="UP001589836"/>
    </source>
</evidence>
<comment type="subcellular location">
    <subcellularLocation>
        <location evidence="8">Cell membrane</location>
        <topology evidence="8">Multi-pass membrane protein</topology>
    </subcellularLocation>
    <subcellularLocation>
        <location evidence="1">Membrane</location>
        <topology evidence="1">Multi-pass membrane protein</topology>
    </subcellularLocation>
</comment>
<feature type="chain" id="PRO_5046437504" description="Ammonium transporter" evidence="9">
    <location>
        <begin position="22"/>
        <end position="468"/>
    </location>
</feature>
<name>A0ABV6LPE6_9BACI</name>
<feature type="transmembrane region" description="Helical" evidence="8">
    <location>
        <begin position="369"/>
        <end position="395"/>
    </location>
</feature>
<dbReference type="InterPro" id="IPR001905">
    <property type="entry name" value="Ammonium_transpt"/>
</dbReference>
<keyword evidence="3 8" id="KW-0813">Transport</keyword>
<feature type="transmembrane region" description="Helical" evidence="8">
    <location>
        <begin position="283"/>
        <end position="301"/>
    </location>
</feature>
<feature type="transmembrane region" description="Helical" evidence="8">
    <location>
        <begin position="307"/>
        <end position="325"/>
    </location>
</feature>
<dbReference type="NCBIfam" id="TIGR00836">
    <property type="entry name" value="amt"/>
    <property type="match status" value="1"/>
</dbReference>
<evidence type="ECO:0000256" key="7">
    <source>
        <dbReference type="ARBA" id="ARBA00023177"/>
    </source>
</evidence>
<evidence type="ECO:0000256" key="3">
    <source>
        <dbReference type="ARBA" id="ARBA00022448"/>
    </source>
</evidence>
<organism evidence="11 12">
    <name type="scientific">Pontibacillus salicampi</name>
    <dbReference type="NCBI Taxonomy" id="1449801"/>
    <lineage>
        <taxon>Bacteria</taxon>
        <taxon>Bacillati</taxon>
        <taxon>Bacillota</taxon>
        <taxon>Bacilli</taxon>
        <taxon>Bacillales</taxon>
        <taxon>Bacillaceae</taxon>
        <taxon>Pontibacillus</taxon>
    </lineage>
</organism>
<dbReference type="PANTHER" id="PTHR11730">
    <property type="entry name" value="AMMONIUM TRANSPORTER"/>
    <property type="match status" value="1"/>
</dbReference>
<comment type="similarity">
    <text evidence="2 8">Belongs to the ammonia transporter channel (TC 1.A.11.2) family.</text>
</comment>
<gene>
    <name evidence="11" type="ORF">ACFFGV_11980</name>
</gene>
<proteinExistence type="inferred from homology"/>
<dbReference type="InterPro" id="IPR024041">
    <property type="entry name" value="NH4_transpt_AmtB-like_dom"/>
</dbReference>
<dbReference type="RefSeq" id="WP_377348105.1">
    <property type="nucleotide sequence ID" value="NZ_JBHLTP010000010.1"/>
</dbReference>
<dbReference type="Gene3D" id="1.10.3430.10">
    <property type="entry name" value="Ammonium transporter AmtB like domains"/>
    <property type="match status" value="1"/>
</dbReference>
<keyword evidence="5 8" id="KW-1133">Transmembrane helix</keyword>
<feature type="transmembrane region" description="Helical" evidence="8">
    <location>
        <begin position="220"/>
        <end position="237"/>
    </location>
</feature>
<feature type="transmembrane region" description="Helical" evidence="8">
    <location>
        <begin position="37"/>
        <end position="61"/>
    </location>
</feature>
<evidence type="ECO:0000256" key="9">
    <source>
        <dbReference type="SAM" id="SignalP"/>
    </source>
</evidence>
<protein>
    <recommendedName>
        <fullName evidence="8">Ammonium transporter</fullName>
    </recommendedName>
</protein>
<keyword evidence="6 8" id="KW-0472">Membrane</keyword>
<feature type="domain" description="Ammonium transporter AmtB-like" evidence="10">
    <location>
        <begin position="38"/>
        <end position="422"/>
    </location>
</feature>
<evidence type="ECO:0000256" key="5">
    <source>
        <dbReference type="ARBA" id="ARBA00022989"/>
    </source>
</evidence>
<keyword evidence="4 8" id="KW-0812">Transmembrane</keyword>
<dbReference type="InterPro" id="IPR018047">
    <property type="entry name" value="Ammonium_transpt_CS"/>
</dbReference>
<feature type="transmembrane region" description="Helical" evidence="8">
    <location>
        <begin position="116"/>
        <end position="138"/>
    </location>
</feature>
<dbReference type="InterPro" id="IPR029020">
    <property type="entry name" value="Ammonium/urea_transptr"/>
</dbReference>
<feature type="transmembrane region" description="Helical" evidence="8">
    <location>
        <begin position="145"/>
        <end position="167"/>
    </location>
</feature>
<reference evidence="11 12" key="1">
    <citation type="submission" date="2024-09" db="EMBL/GenBank/DDBJ databases">
        <authorList>
            <person name="Sun Q."/>
            <person name="Mori K."/>
        </authorList>
    </citation>
    <scope>NUCLEOTIDE SEQUENCE [LARGE SCALE GENOMIC DNA]</scope>
    <source>
        <strain evidence="11 12">NCAIM B.02529</strain>
    </source>
</reference>
<dbReference type="PROSITE" id="PS01219">
    <property type="entry name" value="AMMONIUM_TRANSP"/>
    <property type="match status" value="1"/>
</dbReference>
<evidence type="ECO:0000256" key="2">
    <source>
        <dbReference type="ARBA" id="ARBA00005887"/>
    </source>
</evidence>
<feature type="transmembrane region" description="Helical" evidence="8">
    <location>
        <begin position="82"/>
        <end position="104"/>
    </location>
</feature>
<evidence type="ECO:0000256" key="6">
    <source>
        <dbReference type="ARBA" id="ARBA00023136"/>
    </source>
</evidence>
<keyword evidence="9" id="KW-0732">Signal</keyword>
<feature type="signal peptide" evidence="9">
    <location>
        <begin position="1"/>
        <end position="21"/>
    </location>
</feature>
<evidence type="ECO:0000313" key="11">
    <source>
        <dbReference type="EMBL" id="MFC0524285.1"/>
    </source>
</evidence>
<dbReference type="Proteomes" id="UP001589836">
    <property type="component" value="Unassembled WGS sequence"/>
</dbReference>
<comment type="caution">
    <text evidence="11">The sequence shown here is derived from an EMBL/GenBank/DDBJ whole genome shotgun (WGS) entry which is preliminary data.</text>
</comment>
<evidence type="ECO:0000256" key="1">
    <source>
        <dbReference type="ARBA" id="ARBA00004141"/>
    </source>
</evidence>
<evidence type="ECO:0000256" key="8">
    <source>
        <dbReference type="RuleBase" id="RU362002"/>
    </source>
</evidence>
<evidence type="ECO:0000256" key="4">
    <source>
        <dbReference type="ARBA" id="ARBA00022692"/>
    </source>
</evidence>
<dbReference type="PANTHER" id="PTHR11730:SF6">
    <property type="entry name" value="AMMONIUM TRANSPORTER"/>
    <property type="match status" value="1"/>
</dbReference>
<dbReference type="EMBL" id="JBHLTP010000010">
    <property type="protein sequence ID" value="MFC0524285.1"/>
    <property type="molecule type" value="Genomic_DNA"/>
</dbReference>
<sequence>MKKKVGAIVAGSMLVASPVYAETAGPTMESLSASMDMVWIMIAAFLVFFMHAGFAMVEAGFTRSKNALNILMKNFLTMSIASVLYFIVGYGIMFGSSAGGIIGADGFMLSGHEDQVGFFAFQTVFAATCATIISGAVAERMKLSSYITLTVLMTGFIYPVVGHWIWGGGWLAELGFTDFAGSTVVHLTGALGAVVAVAVLGARIGKYSKGKANAIPGHNIPIGALGVFILWFGWFGFNGGSTLAADPELIPHVVSTTLLAASGGVIGSAFYSYVKYKRIDASLTLNGALGGLVGITAGTAAVSLVGAIVIGLIAGIVLVESVGFIDQYVKLDDPVGAIAVHGVCGVWGTLAVGLFAMEGGLLYGGGASLLGIQALGIVAVIVWTCASVGLSLFIVTRFSSIRVSREEEIAGLDFAEHGSSAYESSRSIYNENSPGLTDEFGVGLLERLNEVSKGAGETAASKPKTEFH</sequence>
<feature type="transmembrane region" description="Helical" evidence="8">
    <location>
        <begin position="179"/>
        <end position="200"/>
    </location>
</feature>
<feature type="transmembrane region" description="Helical" evidence="8">
    <location>
        <begin position="337"/>
        <end position="357"/>
    </location>
</feature>
<accession>A0ABV6LPE6</accession>
<dbReference type="Pfam" id="PF00909">
    <property type="entry name" value="Ammonium_transp"/>
    <property type="match status" value="1"/>
</dbReference>
<keyword evidence="7 8" id="KW-0924">Ammonia transport</keyword>
<dbReference type="SUPFAM" id="SSF111352">
    <property type="entry name" value="Ammonium transporter"/>
    <property type="match status" value="1"/>
</dbReference>
<evidence type="ECO:0000259" key="10">
    <source>
        <dbReference type="Pfam" id="PF00909"/>
    </source>
</evidence>
<feature type="transmembrane region" description="Helical" evidence="8">
    <location>
        <begin position="249"/>
        <end position="271"/>
    </location>
</feature>